<feature type="transmembrane region" description="Helical" evidence="1">
    <location>
        <begin position="12"/>
        <end position="32"/>
    </location>
</feature>
<gene>
    <name evidence="2" type="ORF">ACFQPS_20415</name>
</gene>
<keyword evidence="3" id="KW-1185">Reference proteome</keyword>
<evidence type="ECO:0000256" key="1">
    <source>
        <dbReference type="SAM" id="Phobius"/>
    </source>
</evidence>
<dbReference type="EMBL" id="JBHTCM010000040">
    <property type="protein sequence ID" value="MFC7335539.1"/>
    <property type="molecule type" value="Genomic_DNA"/>
</dbReference>
<dbReference type="RefSeq" id="WP_377361243.1">
    <property type="nucleotide sequence ID" value="NZ_JBHTCM010000040.1"/>
</dbReference>
<name>A0ABW2L2M1_9PROT</name>
<keyword evidence="1" id="KW-1133">Transmembrane helix</keyword>
<feature type="transmembrane region" description="Helical" evidence="1">
    <location>
        <begin position="157"/>
        <end position="177"/>
    </location>
</feature>
<evidence type="ECO:0000313" key="2">
    <source>
        <dbReference type="EMBL" id="MFC7335539.1"/>
    </source>
</evidence>
<feature type="transmembrane region" description="Helical" evidence="1">
    <location>
        <begin position="127"/>
        <end position="150"/>
    </location>
</feature>
<proteinExistence type="predicted"/>
<protein>
    <submittedName>
        <fullName evidence="2">Uncharacterized protein</fullName>
    </submittedName>
</protein>
<organism evidence="2 3">
    <name type="scientific">Rhodocista pekingensis</name>
    <dbReference type="NCBI Taxonomy" id="201185"/>
    <lineage>
        <taxon>Bacteria</taxon>
        <taxon>Pseudomonadati</taxon>
        <taxon>Pseudomonadota</taxon>
        <taxon>Alphaproteobacteria</taxon>
        <taxon>Rhodospirillales</taxon>
        <taxon>Azospirillaceae</taxon>
        <taxon>Rhodocista</taxon>
    </lineage>
</organism>
<feature type="transmembrane region" description="Helical" evidence="1">
    <location>
        <begin position="73"/>
        <end position="95"/>
    </location>
</feature>
<comment type="caution">
    <text evidence="2">The sequence shown here is derived from an EMBL/GenBank/DDBJ whole genome shotgun (WGS) entry which is preliminary data.</text>
</comment>
<dbReference type="Proteomes" id="UP001596456">
    <property type="component" value="Unassembled WGS sequence"/>
</dbReference>
<feature type="transmembrane region" description="Helical" evidence="1">
    <location>
        <begin position="189"/>
        <end position="209"/>
    </location>
</feature>
<keyword evidence="1" id="KW-0812">Transmembrane</keyword>
<evidence type="ECO:0000313" key="3">
    <source>
        <dbReference type="Proteomes" id="UP001596456"/>
    </source>
</evidence>
<keyword evidence="1" id="KW-0472">Membrane</keyword>
<reference evidence="3" key="1">
    <citation type="journal article" date="2019" name="Int. J. Syst. Evol. Microbiol.">
        <title>The Global Catalogue of Microorganisms (GCM) 10K type strain sequencing project: providing services to taxonomists for standard genome sequencing and annotation.</title>
        <authorList>
            <consortium name="The Broad Institute Genomics Platform"/>
            <consortium name="The Broad Institute Genome Sequencing Center for Infectious Disease"/>
            <person name="Wu L."/>
            <person name="Ma J."/>
        </authorList>
    </citation>
    <scope>NUCLEOTIDE SEQUENCE [LARGE SCALE GENOMIC DNA]</scope>
    <source>
        <strain evidence="3">CGMCC 1.16275</strain>
    </source>
</reference>
<accession>A0ABW2L2M1</accession>
<sequence>MLIALIRIGAVWTLVFPIGAMIASGLIVGIFSDLPFMNSLARAEVVGYQGALEEFVRSMFFFGLYSVYNRFDLYKFALGAALVYGITEASLVFIVHVPPIRIFFDIFIGGGGAPPLISRLADMACSTFVFIYIVAIRVFVHFCFMAVLVYAFLYKKLVFIPLTIIGHGGLNSALAWLEIADGSLGGILRVHAFAFAFAFSFLAISFFSMQASFMVQIARLRVLLGAKSHRLLRFAH</sequence>